<reference evidence="14" key="1">
    <citation type="journal article" date="2019" name="Int. J. Syst. Evol. Microbiol.">
        <title>The Global Catalogue of Microorganisms (GCM) 10K type strain sequencing project: providing services to taxonomists for standard genome sequencing and annotation.</title>
        <authorList>
            <consortium name="The Broad Institute Genomics Platform"/>
            <consortium name="The Broad Institute Genome Sequencing Center for Infectious Disease"/>
            <person name="Wu L."/>
            <person name="Ma J."/>
        </authorList>
    </citation>
    <scope>NUCLEOTIDE SEQUENCE [LARGE SCALE GENOMIC DNA]</scope>
    <source>
        <strain evidence="14">JCM 17564</strain>
    </source>
</reference>
<evidence type="ECO:0000313" key="13">
    <source>
        <dbReference type="EMBL" id="GAA4032909.1"/>
    </source>
</evidence>
<name>A0ABP7TY22_9SPHN</name>
<dbReference type="SUPFAM" id="SSF56529">
    <property type="entry name" value="FAH"/>
    <property type="match status" value="1"/>
</dbReference>
<evidence type="ECO:0000256" key="6">
    <source>
        <dbReference type="ARBA" id="ARBA00022801"/>
    </source>
</evidence>
<dbReference type="EC" id="3.7.1.2" evidence="4"/>
<evidence type="ECO:0000256" key="10">
    <source>
        <dbReference type="ARBA" id="ARBA00023232"/>
    </source>
</evidence>
<evidence type="ECO:0000256" key="3">
    <source>
        <dbReference type="ARBA" id="ARBA00004782"/>
    </source>
</evidence>
<proteinExistence type="predicted"/>
<comment type="caution">
    <text evidence="13">The sequence shown here is derived from an EMBL/GenBank/DDBJ whole genome shotgun (WGS) entry which is preliminary data.</text>
</comment>
<evidence type="ECO:0000259" key="12">
    <source>
        <dbReference type="Pfam" id="PF09298"/>
    </source>
</evidence>
<dbReference type="RefSeq" id="WP_344696013.1">
    <property type="nucleotide sequence ID" value="NZ_BAABBR010000001.1"/>
</dbReference>
<dbReference type="InterPro" id="IPR011234">
    <property type="entry name" value="Fumarylacetoacetase-like_C"/>
</dbReference>
<evidence type="ECO:0000313" key="14">
    <source>
        <dbReference type="Proteomes" id="UP001424459"/>
    </source>
</evidence>
<keyword evidence="5" id="KW-0479">Metal-binding</keyword>
<dbReference type="InterPro" id="IPR005959">
    <property type="entry name" value="Fumarylacetoacetase"/>
</dbReference>
<dbReference type="SUPFAM" id="SSF63433">
    <property type="entry name" value="Fumarylacetoacetate hydrolase, FAH, N-terminal domain"/>
    <property type="match status" value="1"/>
</dbReference>
<evidence type="ECO:0000259" key="11">
    <source>
        <dbReference type="Pfam" id="PF01557"/>
    </source>
</evidence>
<dbReference type="NCBIfam" id="TIGR01266">
    <property type="entry name" value="fum_ac_acetase"/>
    <property type="match status" value="1"/>
</dbReference>
<evidence type="ECO:0000256" key="7">
    <source>
        <dbReference type="ARBA" id="ARBA00022837"/>
    </source>
</evidence>
<evidence type="ECO:0000256" key="2">
    <source>
        <dbReference type="ARBA" id="ARBA00001946"/>
    </source>
</evidence>
<keyword evidence="9" id="KW-0828">Tyrosine catabolism</keyword>
<dbReference type="Proteomes" id="UP001424459">
    <property type="component" value="Unassembled WGS sequence"/>
</dbReference>
<dbReference type="PANTHER" id="PTHR43069:SF2">
    <property type="entry name" value="FUMARYLACETOACETASE"/>
    <property type="match status" value="1"/>
</dbReference>
<dbReference type="InterPro" id="IPR015377">
    <property type="entry name" value="Fumarylacetoacetase_N"/>
</dbReference>
<evidence type="ECO:0000256" key="4">
    <source>
        <dbReference type="ARBA" id="ARBA00012094"/>
    </source>
</evidence>
<sequence length="425" mass="45274">MRIDHTHDPALVSWVESANGHTDFPIQNLPLCIFSTDGAERRAGVAIGDFLLDLGAVSDLLGDAWVAELAQPVLNGFLALGAGARVMLRHALSRLLSDETARDAIEPALIGQSEAVMHLPCLVGDYTDFYVGIHHATNVGKQFRPANPLLPNYKYVPIGYHGRASSVRVSGEPVHRPSGQRKPPEAEVPVFGASRRLDYELELGIWVGPGNRLGEPIAIDEAEQHVAGYCLLNDWSARDLQAWEYQPLGPFLAKNFLTSVSPFVVTPEALAPFMTAAFARPNGDPAPLDYLAGGSERPGLGIRVEASMTTARMRDAGIAPHRLSSGIAADAMYWTAEQIVTHHACNGCNLQPGDLIGTGTLSTASADGLGSLLEISQGGKMPIVLPSGEQRSFLEEGDELVFTGRASADGYVGIGLGECRGLVVG</sequence>
<keyword evidence="8" id="KW-0460">Magnesium</keyword>
<evidence type="ECO:0000256" key="8">
    <source>
        <dbReference type="ARBA" id="ARBA00022842"/>
    </source>
</evidence>
<accession>A0ABP7TY22</accession>
<evidence type="ECO:0000256" key="1">
    <source>
        <dbReference type="ARBA" id="ARBA00001913"/>
    </source>
</evidence>
<dbReference type="InterPro" id="IPR036663">
    <property type="entry name" value="Fumarylacetoacetase_C_sf"/>
</dbReference>
<comment type="cofactor">
    <cofactor evidence="1">
        <name>Ca(2+)</name>
        <dbReference type="ChEBI" id="CHEBI:29108"/>
    </cofactor>
</comment>
<evidence type="ECO:0000256" key="9">
    <source>
        <dbReference type="ARBA" id="ARBA00022878"/>
    </source>
</evidence>
<feature type="domain" description="Fumarylacetoacetase N-terminal" evidence="12">
    <location>
        <begin position="27"/>
        <end position="120"/>
    </location>
</feature>
<keyword evidence="7" id="KW-0106">Calcium</keyword>
<comment type="cofactor">
    <cofactor evidence="2">
        <name>Mg(2+)</name>
        <dbReference type="ChEBI" id="CHEBI:18420"/>
    </cofactor>
</comment>
<keyword evidence="14" id="KW-1185">Reference proteome</keyword>
<dbReference type="Pfam" id="PF09298">
    <property type="entry name" value="FAA_hydrolase_N"/>
    <property type="match status" value="1"/>
</dbReference>
<dbReference type="Gene3D" id="2.30.30.230">
    <property type="entry name" value="Fumarylacetoacetase, N-terminal domain"/>
    <property type="match status" value="1"/>
</dbReference>
<evidence type="ECO:0000256" key="5">
    <source>
        <dbReference type="ARBA" id="ARBA00022723"/>
    </source>
</evidence>
<organism evidence="13 14">
    <name type="scientific">Sphingomonas rosea</name>
    <dbReference type="NCBI Taxonomy" id="335605"/>
    <lineage>
        <taxon>Bacteria</taxon>
        <taxon>Pseudomonadati</taxon>
        <taxon>Pseudomonadota</taxon>
        <taxon>Alphaproteobacteria</taxon>
        <taxon>Sphingomonadales</taxon>
        <taxon>Sphingomonadaceae</taxon>
        <taxon>Sphingomonas</taxon>
    </lineage>
</organism>
<protein>
    <recommendedName>
        <fullName evidence="4">fumarylacetoacetase</fullName>
        <ecNumber evidence="4">3.7.1.2</ecNumber>
    </recommendedName>
</protein>
<dbReference type="PANTHER" id="PTHR43069">
    <property type="entry name" value="FUMARYLACETOACETASE"/>
    <property type="match status" value="1"/>
</dbReference>
<gene>
    <name evidence="13" type="primary">fahA</name>
    <name evidence="13" type="ORF">GCM10022281_10830</name>
</gene>
<dbReference type="Pfam" id="PF01557">
    <property type="entry name" value="FAA_hydrolase"/>
    <property type="match status" value="1"/>
</dbReference>
<dbReference type="InterPro" id="IPR036462">
    <property type="entry name" value="Fumarylacetoacetase_N_sf"/>
</dbReference>
<comment type="pathway">
    <text evidence="3">Amino-acid degradation; L-phenylalanine degradation; acetoacetate and fumarate from L-phenylalanine: step 6/6.</text>
</comment>
<keyword evidence="6" id="KW-0378">Hydrolase</keyword>
<dbReference type="Gene3D" id="3.90.850.10">
    <property type="entry name" value="Fumarylacetoacetase-like, C-terminal domain"/>
    <property type="match status" value="1"/>
</dbReference>
<dbReference type="EMBL" id="BAABBR010000001">
    <property type="protein sequence ID" value="GAA4032909.1"/>
    <property type="molecule type" value="Genomic_DNA"/>
</dbReference>
<keyword evidence="10" id="KW-0585">Phenylalanine catabolism</keyword>
<feature type="domain" description="Fumarylacetoacetase-like C-terminal" evidence="11">
    <location>
        <begin position="134"/>
        <end position="421"/>
    </location>
</feature>